<feature type="domain" description="4Fe-4S ferredoxin-type" evidence="4">
    <location>
        <begin position="267"/>
        <end position="296"/>
    </location>
</feature>
<name>A0A1F2WKA2_9ACTN</name>
<dbReference type="InterPro" id="IPR017900">
    <property type="entry name" value="4Fe4S_Fe_S_CS"/>
</dbReference>
<dbReference type="EMBL" id="MELK01000035">
    <property type="protein sequence ID" value="OFW57290.1"/>
    <property type="molecule type" value="Genomic_DNA"/>
</dbReference>
<keyword evidence="1" id="KW-0479">Metal-binding</keyword>
<dbReference type="PROSITE" id="PS00198">
    <property type="entry name" value="4FE4S_FER_1"/>
    <property type="match status" value="1"/>
</dbReference>
<accession>A0A1F2WKA2</accession>
<dbReference type="Gene3D" id="3.30.70.20">
    <property type="match status" value="1"/>
</dbReference>
<organism evidence="5 6">
    <name type="scientific">Candidatus Solincola sediminis</name>
    <dbReference type="NCBI Taxonomy" id="1797199"/>
    <lineage>
        <taxon>Bacteria</taxon>
        <taxon>Bacillati</taxon>
        <taxon>Actinomycetota</taxon>
        <taxon>Candidatus Geothermincolia</taxon>
        <taxon>Candidatus Geothermincolales</taxon>
        <taxon>Candidatus Geothermincolaceae</taxon>
        <taxon>Candidatus Solincola</taxon>
    </lineage>
</organism>
<evidence type="ECO:0000259" key="4">
    <source>
        <dbReference type="PROSITE" id="PS51379"/>
    </source>
</evidence>
<dbReference type="GO" id="GO:0051536">
    <property type="term" value="F:iron-sulfur cluster binding"/>
    <property type="evidence" value="ECO:0007669"/>
    <property type="project" value="UniProtKB-KW"/>
</dbReference>
<dbReference type="SUPFAM" id="SSF54862">
    <property type="entry name" value="4Fe-4S ferredoxins"/>
    <property type="match status" value="1"/>
</dbReference>
<sequence>MDIYEELRDHLDKMPTACPPAPEINQILKILFSEREAQVALGLGFKPSAANAVAEKTGVAEDEAKSCLEALADKGVVYSRKKDGQVGYSLLPVMPGLFEFPYMKGKHDETIARLTPLWKEYLPKVTAALGSPSTAVMRVVTVQEEVQSEPGILTFEMLFEMIDRAKVTGLVHCACRELEEECDRPREACMVFDDTCTFLVERGFGRYLSKEEMKEKLRELDAAGLVHQVNNSQDRLTLICNCCPCCCGLLKAYIEQGNKLLLLGSGFLPQNDGDACTGCAICADERCPVKAIEMVDERASVAIEKCIGCGLCATGCPNEAMKMVKREDWPEPPETTTELGLRILKEKGKLERFLELMTP</sequence>
<gene>
    <name evidence="5" type="ORF">A2Y75_07625</name>
</gene>
<protein>
    <recommendedName>
        <fullName evidence="4">4Fe-4S ferredoxin-type domain-containing protein</fullName>
    </recommendedName>
</protein>
<dbReference type="STRING" id="1797197.A2Y75_07625"/>
<keyword evidence="3" id="KW-0411">Iron-sulfur</keyword>
<dbReference type="PROSITE" id="PS51379">
    <property type="entry name" value="4FE4S_FER_2"/>
    <property type="match status" value="2"/>
</dbReference>
<dbReference type="InterPro" id="IPR017896">
    <property type="entry name" value="4Fe4S_Fe-S-bd"/>
</dbReference>
<reference evidence="5 6" key="1">
    <citation type="journal article" date="2016" name="Nat. Commun.">
        <title>Thousands of microbial genomes shed light on interconnected biogeochemical processes in an aquifer system.</title>
        <authorList>
            <person name="Anantharaman K."/>
            <person name="Brown C.T."/>
            <person name="Hug L.A."/>
            <person name="Sharon I."/>
            <person name="Castelle C.J."/>
            <person name="Probst A.J."/>
            <person name="Thomas B.C."/>
            <person name="Singh A."/>
            <person name="Wilkins M.J."/>
            <person name="Karaoz U."/>
            <person name="Brodie E.L."/>
            <person name="Williams K.H."/>
            <person name="Hubbard S.S."/>
            <person name="Banfield J.F."/>
        </authorList>
    </citation>
    <scope>NUCLEOTIDE SEQUENCE [LARGE SCALE GENOMIC DNA]</scope>
</reference>
<keyword evidence="2" id="KW-0408">Iron</keyword>
<feature type="domain" description="4Fe-4S ferredoxin-type" evidence="4">
    <location>
        <begin position="297"/>
        <end position="326"/>
    </location>
</feature>
<dbReference type="AlphaFoldDB" id="A0A1F2WKA2"/>
<evidence type="ECO:0000313" key="6">
    <source>
        <dbReference type="Proteomes" id="UP000177876"/>
    </source>
</evidence>
<proteinExistence type="predicted"/>
<evidence type="ECO:0000256" key="2">
    <source>
        <dbReference type="ARBA" id="ARBA00023004"/>
    </source>
</evidence>
<evidence type="ECO:0000256" key="3">
    <source>
        <dbReference type="ARBA" id="ARBA00023014"/>
    </source>
</evidence>
<comment type="caution">
    <text evidence="5">The sequence shown here is derived from an EMBL/GenBank/DDBJ whole genome shotgun (WGS) entry which is preliminary data.</text>
</comment>
<dbReference type="Proteomes" id="UP000177876">
    <property type="component" value="Unassembled WGS sequence"/>
</dbReference>
<evidence type="ECO:0000256" key="1">
    <source>
        <dbReference type="ARBA" id="ARBA00022723"/>
    </source>
</evidence>
<dbReference type="GO" id="GO:0046872">
    <property type="term" value="F:metal ion binding"/>
    <property type="evidence" value="ECO:0007669"/>
    <property type="project" value="UniProtKB-KW"/>
</dbReference>
<dbReference type="Pfam" id="PF13237">
    <property type="entry name" value="Fer4_10"/>
    <property type="match status" value="1"/>
</dbReference>
<evidence type="ECO:0000313" key="5">
    <source>
        <dbReference type="EMBL" id="OFW57290.1"/>
    </source>
</evidence>